<evidence type="ECO:0000313" key="4">
    <source>
        <dbReference type="Proteomes" id="UP001213000"/>
    </source>
</evidence>
<dbReference type="SUPFAM" id="SSF52540">
    <property type="entry name" value="P-loop containing nucleoside triphosphate hydrolases"/>
    <property type="match status" value="1"/>
</dbReference>
<dbReference type="Proteomes" id="UP001213000">
    <property type="component" value="Unassembled WGS sequence"/>
</dbReference>
<gene>
    <name evidence="3" type="ORF">NP233_g13010</name>
</gene>
<evidence type="ECO:0000256" key="1">
    <source>
        <dbReference type="ARBA" id="ARBA00022737"/>
    </source>
</evidence>
<comment type="caution">
    <text evidence="3">The sequence shown here is derived from an EMBL/GenBank/DDBJ whole genome shotgun (WGS) entry which is preliminary data.</text>
</comment>
<dbReference type="InterPro" id="IPR056884">
    <property type="entry name" value="NPHP3-like_N"/>
</dbReference>
<dbReference type="InterPro" id="IPR027417">
    <property type="entry name" value="P-loop_NTPase"/>
</dbReference>
<dbReference type="PROSITE" id="PS50837">
    <property type="entry name" value="NACHT"/>
    <property type="match status" value="1"/>
</dbReference>
<dbReference type="InterPro" id="IPR007111">
    <property type="entry name" value="NACHT_NTPase"/>
</dbReference>
<dbReference type="AlphaFoldDB" id="A0AAD5VFW0"/>
<dbReference type="PANTHER" id="PTHR10039">
    <property type="entry name" value="AMELOGENIN"/>
    <property type="match status" value="1"/>
</dbReference>
<accession>A0AAD5VFW0</accession>
<evidence type="ECO:0000259" key="2">
    <source>
        <dbReference type="PROSITE" id="PS50837"/>
    </source>
</evidence>
<reference evidence="3" key="1">
    <citation type="submission" date="2022-07" db="EMBL/GenBank/DDBJ databases">
        <title>Genome Sequence of Leucocoprinus birnbaumii.</title>
        <authorList>
            <person name="Buettner E."/>
        </authorList>
    </citation>
    <scope>NUCLEOTIDE SEQUENCE</scope>
    <source>
        <strain evidence="3">VT141</strain>
    </source>
</reference>
<feature type="domain" description="NACHT" evidence="2">
    <location>
        <begin position="92"/>
        <end position="250"/>
    </location>
</feature>
<name>A0AAD5VFW0_9AGAR</name>
<dbReference type="PANTHER" id="PTHR10039:SF14">
    <property type="entry name" value="NACHT DOMAIN-CONTAINING PROTEIN"/>
    <property type="match status" value="1"/>
</dbReference>
<evidence type="ECO:0000313" key="3">
    <source>
        <dbReference type="EMBL" id="KAJ3551802.1"/>
    </source>
</evidence>
<organism evidence="3 4">
    <name type="scientific">Leucocoprinus birnbaumii</name>
    <dbReference type="NCBI Taxonomy" id="56174"/>
    <lineage>
        <taxon>Eukaryota</taxon>
        <taxon>Fungi</taxon>
        <taxon>Dikarya</taxon>
        <taxon>Basidiomycota</taxon>
        <taxon>Agaricomycotina</taxon>
        <taxon>Agaricomycetes</taxon>
        <taxon>Agaricomycetidae</taxon>
        <taxon>Agaricales</taxon>
        <taxon>Agaricineae</taxon>
        <taxon>Agaricaceae</taxon>
        <taxon>Leucocoprinus</taxon>
    </lineage>
</organism>
<keyword evidence="4" id="KW-1185">Reference proteome</keyword>
<proteinExistence type="predicted"/>
<dbReference type="EMBL" id="JANIEX010002149">
    <property type="protein sequence ID" value="KAJ3551802.1"/>
    <property type="molecule type" value="Genomic_DNA"/>
</dbReference>
<keyword evidence="1" id="KW-0677">Repeat</keyword>
<dbReference type="Pfam" id="PF24883">
    <property type="entry name" value="NPHP3_N"/>
    <property type="match status" value="1"/>
</dbReference>
<sequence>MSPRANERAFMPSDGLFHSAHHFTLNNPTIIDHHIHSGDTETPLKELMVHSIRGAEVDSSERDPPPRCHPGTRMTILQEAKRFFEDPKPPENILWLCGSAGVGKSAIVQTLAEDLQSLSATTAGTTYGFGAAVFFSRPNQRDNPKLLFPTIAYQLAVRYPSYRQYIAAELVNDPLLLDKSMPEQLRRLIVQPFAYRRLGPESQSLVIMLDGLDECDGEGEQANIISLITQFILQHPNVRLLWVISSRPESHIREVFSHINVLSLYRKEDVPINSNESCSTVAD</sequence>
<protein>
    <recommendedName>
        <fullName evidence="2">NACHT domain-containing protein</fullName>
    </recommendedName>
</protein>
<dbReference type="Gene3D" id="3.40.50.300">
    <property type="entry name" value="P-loop containing nucleotide triphosphate hydrolases"/>
    <property type="match status" value="1"/>
</dbReference>